<protein>
    <submittedName>
        <fullName evidence="2">Uncharacterized protein</fullName>
    </submittedName>
</protein>
<proteinExistence type="predicted"/>
<dbReference type="AlphaFoldDB" id="A0A9W8Y640"/>
<evidence type="ECO:0000313" key="3">
    <source>
        <dbReference type="Proteomes" id="UP001140560"/>
    </source>
</evidence>
<gene>
    <name evidence="2" type="ORF">N0V83_006475</name>
</gene>
<sequence length="124" mass="13757">MAKSYKTFTKAKLLSILSQKCANALAMLPPPDTFEFLLKRRDGEDTFALMVGNYATKENHTEKNKLYLEGYDTSSQATGGEASSPRPGEVRLVNGTRTTSPSFIEGPFTYTSHYGKATITVYRM</sequence>
<reference evidence="2" key="1">
    <citation type="submission" date="2022-10" db="EMBL/GenBank/DDBJ databases">
        <title>Tapping the CABI collections for fungal endophytes: first genome assemblies for Collariella, Neodidymelliopsis, Ascochyta clinopodiicola, Didymella pomorum, Didymosphaeria variabile, Neocosmospora piperis and Neocucurbitaria cava.</title>
        <authorList>
            <person name="Hill R."/>
        </authorList>
    </citation>
    <scope>NUCLEOTIDE SEQUENCE</scope>
    <source>
        <strain evidence="2">IMI 356814</strain>
    </source>
</reference>
<name>A0A9W8Y640_9PLEO</name>
<accession>A0A9W8Y640</accession>
<keyword evidence="3" id="KW-1185">Reference proteome</keyword>
<evidence type="ECO:0000313" key="2">
    <source>
        <dbReference type="EMBL" id="KAJ4368120.1"/>
    </source>
</evidence>
<organism evidence="2 3">
    <name type="scientific">Neocucurbitaria cava</name>
    <dbReference type="NCBI Taxonomy" id="798079"/>
    <lineage>
        <taxon>Eukaryota</taxon>
        <taxon>Fungi</taxon>
        <taxon>Dikarya</taxon>
        <taxon>Ascomycota</taxon>
        <taxon>Pezizomycotina</taxon>
        <taxon>Dothideomycetes</taxon>
        <taxon>Pleosporomycetidae</taxon>
        <taxon>Pleosporales</taxon>
        <taxon>Pleosporineae</taxon>
        <taxon>Cucurbitariaceae</taxon>
        <taxon>Neocucurbitaria</taxon>
    </lineage>
</organism>
<comment type="caution">
    <text evidence="2">The sequence shown here is derived from an EMBL/GenBank/DDBJ whole genome shotgun (WGS) entry which is preliminary data.</text>
</comment>
<dbReference type="Proteomes" id="UP001140560">
    <property type="component" value="Unassembled WGS sequence"/>
</dbReference>
<feature type="region of interest" description="Disordered" evidence="1">
    <location>
        <begin position="73"/>
        <end position="99"/>
    </location>
</feature>
<evidence type="ECO:0000256" key="1">
    <source>
        <dbReference type="SAM" id="MobiDB-lite"/>
    </source>
</evidence>
<dbReference type="EMBL" id="JAPEUY010000011">
    <property type="protein sequence ID" value="KAJ4368120.1"/>
    <property type="molecule type" value="Genomic_DNA"/>
</dbReference>